<dbReference type="InterPro" id="IPR050855">
    <property type="entry name" value="NDM-1-like"/>
</dbReference>
<evidence type="ECO:0000256" key="3">
    <source>
        <dbReference type="ARBA" id="ARBA00048505"/>
    </source>
</evidence>
<dbReference type="RefSeq" id="WP_108993816.1">
    <property type="nucleotide sequence ID" value="NZ_BDQX01000187.1"/>
</dbReference>
<evidence type="ECO:0000313" key="6">
    <source>
        <dbReference type="Proteomes" id="UP000245202"/>
    </source>
</evidence>
<feature type="domain" description="Metallo-beta-lactamase" evidence="4">
    <location>
        <begin position="23"/>
        <end position="226"/>
    </location>
</feature>
<proteinExistence type="predicted"/>
<comment type="catalytic activity">
    <reaction evidence="1">
        <text>3',5'-cyclic CMP + H2O = CMP + H(+)</text>
        <dbReference type="Rhea" id="RHEA:72675"/>
        <dbReference type="ChEBI" id="CHEBI:15377"/>
        <dbReference type="ChEBI" id="CHEBI:15378"/>
        <dbReference type="ChEBI" id="CHEBI:58003"/>
        <dbReference type="ChEBI" id="CHEBI:60377"/>
    </reaction>
    <physiologicalReaction direction="left-to-right" evidence="1">
        <dbReference type="Rhea" id="RHEA:72676"/>
    </physiologicalReaction>
</comment>
<evidence type="ECO:0000256" key="1">
    <source>
        <dbReference type="ARBA" id="ARBA00034221"/>
    </source>
</evidence>
<dbReference type="PANTHER" id="PTHR42951">
    <property type="entry name" value="METALLO-BETA-LACTAMASE DOMAIN-CONTAINING"/>
    <property type="match status" value="1"/>
</dbReference>
<dbReference type="AlphaFoldDB" id="A0A2R5EVA9"/>
<dbReference type="Gene3D" id="3.60.15.10">
    <property type="entry name" value="Ribonuclease Z/Hydroxyacylglutathione hydrolase-like"/>
    <property type="match status" value="1"/>
</dbReference>
<comment type="caution">
    <text evidence="5">The sequence shown here is derived from an EMBL/GenBank/DDBJ whole genome shotgun (WGS) entry which is preliminary data.</text>
</comment>
<accession>A0A2R5EVA9</accession>
<organism evidence="5 6">
    <name type="scientific">Paenibacillus agaridevorans</name>
    <dbReference type="NCBI Taxonomy" id="171404"/>
    <lineage>
        <taxon>Bacteria</taxon>
        <taxon>Bacillati</taxon>
        <taxon>Bacillota</taxon>
        <taxon>Bacilli</taxon>
        <taxon>Bacillales</taxon>
        <taxon>Paenibacillaceae</taxon>
        <taxon>Paenibacillus</taxon>
    </lineage>
</organism>
<dbReference type="GO" id="GO:0016787">
    <property type="term" value="F:hydrolase activity"/>
    <property type="evidence" value="ECO:0007669"/>
    <property type="project" value="UniProtKB-KW"/>
</dbReference>
<comment type="function">
    <text evidence="2">Counteracts the endogenous Pycsar antiviral defense system. Phosphodiesterase that enables metal-dependent hydrolysis of host cyclic nucleotide Pycsar defense signals such as cCMP and cUMP.</text>
</comment>
<evidence type="ECO:0000256" key="2">
    <source>
        <dbReference type="ARBA" id="ARBA00034301"/>
    </source>
</evidence>
<dbReference type="CDD" id="cd07721">
    <property type="entry name" value="yflN-like_MBL-fold"/>
    <property type="match status" value="1"/>
</dbReference>
<dbReference type="PANTHER" id="PTHR42951:SF15">
    <property type="entry name" value="METALLO-BETA-LACTAMASE SUPERFAMILY PROTEIN"/>
    <property type="match status" value="1"/>
</dbReference>
<sequence>MHMPHEIRVLELTAIIMGETNRIYPSLLVLEDGLTLVDCGYPGQLPLILQAIEKEGFSIADLKRIVLTHHDIDHIGSLPDVLALCAGEIEVCAHRLERPHIEGELPLAKVTPESLARLDLLPEPHRSALKRVLEHPPSAPVGRLVGNNDILDSKGNVEIIETAGHTMGHISLYHRPSRTLIAGDSLIIANGMLNGPIPEQSIDSQLALRSLELLLTYDIERVVCYHGGIYSDTAEAIRDRISFIASQRDDRATRKESDK</sequence>
<dbReference type="EMBL" id="BDQX01000187">
    <property type="protein sequence ID" value="GBG08978.1"/>
    <property type="molecule type" value="Genomic_DNA"/>
</dbReference>
<dbReference type="InterPro" id="IPR036866">
    <property type="entry name" value="RibonucZ/Hydroxyglut_hydro"/>
</dbReference>
<name>A0A2R5EVA9_9BACL</name>
<dbReference type="InterPro" id="IPR001279">
    <property type="entry name" value="Metallo-B-lactamas"/>
</dbReference>
<dbReference type="Pfam" id="PF00753">
    <property type="entry name" value="Lactamase_B"/>
    <property type="match status" value="1"/>
</dbReference>
<evidence type="ECO:0000313" key="5">
    <source>
        <dbReference type="EMBL" id="GBG08978.1"/>
    </source>
</evidence>
<comment type="catalytic activity">
    <reaction evidence="3">
        <text>3',5'-cyclic UMP + H2O = UMP + H(+)</text>
        <dbReference type="Rhea" id="RHEA:70575"/>
        <dbReference type="ChEBI" id="CHEBI:15377"/>
        <dbReference type="ChEBI" id="CHEBI:15378"/>
        <dbReference type="ChEBI" id="CHEBI:57865"/>
        <dbReference type="ChEBI" id="CHEBI:184387"/>
    </reaction>
    <physiologicalReaction direction="left-to-right" evidence="3">
        <dbReference type="Rhea" id="RHEA:70576"/>
    </physiologicalReaction>
</comment>
<dbReference type="SMART" id="SM00849">
    <property type="entry name" value="Lactamase_B"/>
    <property type="match status" value="1"/>
</dbReference>
<gene>
    <name evidence="5" type="ORF">PAT3040_03596</name>
</gene>
<dbReference type="SUPFAM" id="SSF56281">
    <property type="entry name" value="Metallo-hydrolase/oxidoreductase"/>
    <property type="match status" value="1"/>
</dbReference>
<keyword evidence="5" id="KW-0378">Hydrolase</keyword>
<reference evidence="5 6" key="1">
    <citation type="submission" date="2017-08" db="EMBL/GenBank/DDBJ databases">
        <title>Substantial Increase in Enzyme Production by Combined Drug-Resistance Mutations in Paenibacillus agaridevorans.</title>
        <authorList>
            <person name="Tanaka Y."/>
            <person name="Funane K."/>
            <person name="Hosaka T."/>
            <person name="Shiwa Y."/>
            <person name="Fujita N."/>
            <person name="Miyazaki T."/>
            <person name="Yoshikawa H."/>
            <person name="Murakami K."/>
            <person name="Kasahara K."/>
            <person name="Inaoka T."/>
            <person name="Hiraga Y."/>
            <person name="Ochi K."/>
        </authorList>
    </citation>
    <scope>NUCLEOTIDE SEQUENCE [LARGE SCALE GENOMIC DNA]</scope>
    <source>
        <strain evidence="5 6">T-3040</strain>
    </source>
</reference>
<evidence type="ECO:0000259" key="4">
    <source>
        <dbReference type="SMART" id="SM00849"/>
    </source>
</evidence>
<protein>
    <submittedName>
        <fullName evidence="5">Hydrolase</fullName>
    </submittedName>
</protein>
<dbReference type="Proteomes" id="UP000245202">
    <property type="component" value="Unassembled WGS sequence"/>
</dbReference>
<keyword evidence="6" id="KW-1185">Reference proteome</keyword>